<feature type="coiled-coil region" evidence="3">
    <location>
        <begin position="367"/>
        <end position="411"/>
    </location>
</feature>
<keyword evidence="3" id="KW-0175">Coiled coil</keyword>
<dbReference type="GO" id="GO:0005634">
    <property type="term" value="C:nucleus"/>
    <property type="evidence" value="ECO:0007669"/>
    <property type="project" value="UniProtKB-SubCell"/>
</dbReference>
<accession>A0AAX4JTF5</accession>
<dbReference type="PANTHER" id="PTHR42107:SF1">
    <property type="entry name" value="WHIM1 DOMAIN-CONTAINING PROTEIN"/>
    <property type="match status" value="1"/>
</dbReference>
<evidence type="ECO:0000256" key="4">
    <source>
        <dbReference type="SAM" id="MobiDB-lite"/>
    </source>
</evidence>
<feature type="compositionally biased region" description="Basic and acidic residues" evidence="4">
    <location>
        <begin position="453"/>
        <end position="467"/>
    </location>
</feature>
<keyword evidence="7" id="KW-1185">Reference proteome</keyword>
<evidence type="ECO:0000256" key="1">
    <source>
        <dbReference type="ARBA" id="ARBA00004123"/>
    </source>
</evidence>
<dbReference type="EMBL" id="CP144101">
    <property type="protein sequence ID" value="WWC88657.1"/>
    <property type="molecule type" value="Genomic_DNA"/>
</dbReference>
<dbReference type="Proteomes" id="UP001355207">
    <property type="component" value="Chromosome 4"/>
</dbReference>
<dbReference type="PANTHER" id="PTHR42107">
    <property type="entry name" value="YALI0D24453P"/>
    <property type="match status" value="1"/>
</dbReference>
<reference evidence="6 7" key="1">
    <citation type="submission" date="2024-01" db="EMBL/GenBank/DDBJ databases">
        <title>Comparative genomics of Cryptococcus and Kwoniella reveals pathogenesis evolution and contrasting modes of karyotype evolution via chromosome fusion or intercentromeric recombination.</title>
        <authorList>
            <person name="Coelho M.A."/>
            <person name="David-Palma M."/>
            <person name="Shea T."/>
            <person name="Bowers K."/>
            <person name="McGinley-Smith S."/>
            <person name="Mohammad A.W."/>
            <person name="Gnirke A."/>
            <person name="Yurkov A.M."/>
            <person name="Nowrousian M."/>
            <person name="Sun S."/>
            <person name="Cuomo C.A."/>
            <person name="Heitman J."/>
        </authorList>
    </citation>
    <scope>NUCLEOTIDE SEQUENCE [LARGE SCALE GENOMIC DNA]</scope>
    <source>
        <strain evidence="6 7">CBS 6074</strain>
    </source>
</reference>
<feature type="compositionally biased region" description="Basic and acidic residues" evidence="4">
    <location>
        <begin position="34"/>
        <end position="47"/>
    </location>
</feature>
<sequence length="564" mass="64799">MSKISIKSESSNSGSRAPSVTLKTDTKRRSKSQSVERIESAGEKHIPLNKEEQRIKDSKARYEEDVKKHQIVDVKPAKLEVDWQVSYVWSFIMKFNLRNQISKLECIQDFERCLTEPMANRPDDILESILICFLNNIKNLRSGSKTITPENIQHQLSTYITDQLTNTSEWTVWDRGWPINEEDRGSCCTSDPHSSELGRLRYYGEPSNARASKNPIKRMEAKGGGIFELDWSERTSLLRQMVDWQLTHSETIRDKIHKEFPAKANESRAKKPTPAETIEKDTIAVKELGLTRERARVWSFDDSWRLYQSGNPYKRPCQLTPITTDRESYDKFVGDLEEFSNQVDNSSNPVSKGSKQALEIKKLIQAKKNEGLLAEKLKERIETVEKEEARIQRARRRIAQAIEMQQRAELRSTRTRRQSRKIDYVYDDHSEIDSDSGPSSRKRRRLSPEFSGLDDKGKPIIPGERRSARQAGRPYLVLPGDPEDFDQKSNGNNDEEISIEMSRNASSVKSENDYPRSEKDEEMGSANGEMNHNGNSNGKDNESSNGVGEKKKKNRMKGYAWVEE</sequence>
<dbReference type="Pfam" id="PF15612">
    <property type="entry name" value="WHIM1"/>
    <property type="match status" value="1"/>
</dbReference>
<feature type="compositionally biased region" description="Low complexity" evidence="4">
    <location>
        <begin position="1"/>
        <end position="15"/>
    </location>
</feature>
<feature type="compositionally biased region" description="Polar residues" evidence="4">
    <location>
        <begin position="528"/>
        <end position="546"/>
    </location>
</feature>
<comment type="subcellular location">
    <subcellularLocation>
        <location evidence="1">Nucleus</location>
    </subcellularLocation>
</comment>
<protein>
    <recommendedName>
        <fullName evidence="5">WHIM1 domain-containing protein</fullName>
    </recommendedName>
</protein>
<evidence type="ECO:0000313" key="6">
    <source>
        <dbReference type="EMBL" id="WWC88657.1"/>
    </source>
</evidence>
<name>A0AAX4JTF5_9TREE</name>
<keyword evidence="2" id="KW-0539">Nucleus</keyword>
<gene>
    <name evidence="6" type="ORF">L201_003570</name>
</gene>
<dbReference type="RefSeq" id="XP_066075420.1">
    <property type="nucleotide sequence ID" value="XM_066219323.1"/>
</dbReference>
<dbReference type="InterPro" id="IPR028942">
    <property type="entry name" value="WHIM1_dom"/>
</dbReference>
<feature type="compositionally biased region" description="Basic and acidic residues" evidence="4">
    <location>
        <begin position="510"/>
        <end position="519"/>
    </location>
</feature>
<evidence type="ECO:0000256" key="3">
    <source>
        <dbReference type="SAM" id="Coils"/>
    </source>
</evidence>
<feature type="region of interest" description="Disordered" evidence="4">
    <location>
        <begin position="1"/>
        <end position="47"/>
    </location>
</feature>
<organism evidence="6 7">
    <name type="scientific">Kwoniella dendrophila CBS 6074</name>
    <dbReference type="NCBI Taxonomy" id="1295534"/>
    <lineage>
        <taxon>Eukaryota</taxon>
        <taxon>Fungi</taxon>
        <taxon>Dikarya</taxon>
        <taxon>Basidiomycota</taxon>
        <taxon>Agaricomycotina</taxon>
        <taxon>Tremellomycetes</taxon>
        <taxon>Tremellales</taxon>
        <taxon>Cryptococcaceae</taxon>
        <taxon>Kwoniella</taxon>
    </lineage>
</organism>
<proteinExistence type="predicted"/>
<evidence type="ECO:0000313" key="7">
    <source>
        <dbReference type="Proteomes" id="UP001355207"/>
    </source>
</evidence>
<dbReference type="AlphaFoldDB" id="A0AAX4JTF5"/>
<evidence type="ECO:0000256" key="2">
    <source>
        <dbReference type="ARBA" id="ARBA00023242"/>
    </source>
</evidence>
<feature type="domain" description="WHIM1" evidence="5">
    <location>
        <begin position="221"/>
        <end position="256"/>
    </location>
</feature>
<dbReference type="GeneID" id="91094240"/>
<feature type="region of interest" description="Disordered" evidence="4">
    <location>
        <begin position="425"/>
        <end position="564"/>
    </location>
</feature>
<evidence type="ECO:0000259" key="5">
    <source>
        <dbReference type="Pfam" id="PF15612"/>
    </source>
</evidence>